<name>A0ABD3WNC7_SINWO</name>
<dbReference type="PROSITE" id="PS50294">
    <property type="entry name" value="WD_REPEATS_REGION"/>
    <property type="match status" value="8"/>
</dbReference>
<keyword evidence="4" id="KW-0539">Nucleus</keyword>
<feature type="repeat" description="WD" evidence="5">
    <location>
        <begin position="599"/>
        <end position="631"/>
    </location>
</feature>
<feature type="repeat" description="WD" evidence="5">
    <location>
        <begin position="377"/>
        <end position="418"/>
    </location>
</feature>
<evidence type="ECO:0000256" key="6">
    <source>
        <dbReference type="SAM" id="MobiDB-lite"/>
    </source>
</evidence>
<feature type="compositionally biased region" description="Polar residues" evidence="6">
    <location>
        <begin position="891"/>
        <end position="904"/>
    </location>
</feature>
<dbReference type="PRINTS" id="PR00320">
    <property type="entry name" value="GPROTEINBRPT"/>
</dbReference>
<dbReference type="InterPro" id="IPR036322">
    <property type="entry name" value="WD40_repeat_dom_sf"/>
</dbReference>
<dbReference type="PROSITE" id="PS00678">
    <property type="entry name" value="WD_REPEATS_1"/>
    <property type="match status" value="4"/>
</dbReference>
<feature type="compositionally biased region" description="Basic and acidic residues" evidence="6">
    <location>
        <begin position="909"/>
        <end position="918"/>
    </location>
</feature>
<feature type="repeat" description="WD" evidence="5">
    <location>
        <begin position="515"/>
        <end position="556"/>
    </location>
</feature>
<dbReference type="InterPro" id="IPR013934">
    <property type="entry name" value="Utp13_C"/>
</dbReference>
<keyword evidence="9" id="KW-1185">Reference proteome</keyword>
<dbReference type="AlphaFoldDB" id="A0ABD3WNC7"/>
<feature type="repeat" description="WD" evidence="5">
    <location>
        <begin position="473"/>
        <end position="504"/>
    </location>
</feature>
<dbReference type="EMBL" id="JBJQND010000005">
    <property type="protein sequence ID" value="KAL3875489.1"/>
    <property type="molecule type" value="Genomic_DNA"/>
</dbReference>
<dbReference type="InterPro" id="IPR015943">
    <property type="entry name" value="WD40/YVTN_repeat-like_dom_sf"/>
</dbReference>
<feature type="repeat" description="WD" evidence="5">
    <location>
        <begin position="557"/>
        <end position="598"/>
    </location>
</feature>
<keyword evidence="3" id="KW-0677">Repeat</keyword>
<feature type="repeat" description="WD" evidence="5">
    <location>
        <begin position="185"/>
        <end position="226"/>
    </location>
</feature>
<dbReference type="FunFam" id="2.130.10.10:FF:000230">
    <property type="entry name" value="Transducin beta-like protein 3"/>
    <property type="match status" value="1"/>
</dbReference>
<feature type="compositionally biased region" description="Basic and acidic residues" evidence="6">
    <location>
        <begin position="859"/>
        <end position="880"/>
    </location>
</feature>
<feature type="repeat" description="WD" evidence="5">
    <location>
        <begin position="140"/>
        <end position="184"/>
    </location>
</feature>
<protein>
    <recommendedName>
        <fullName evidence="7">U3 small nucleolar RNA-associated protein 13 C-terminal domain-containing protein</fullName>
    </recommendedName>
</protein>
<feature type="repeat" description="WD" evidence="5">
    <location>
        <begin position="423"/>
        <end position="458"/>
    </location>
</feature>
<dbReference type="CDD" id="cd00200">
    <property type="entry name" value="WD40"/>
    <property type="match status" value="2"/>
</dbReference>
<evidence type="ECO:0000313" key="9">
    <source>
        <dbReference type="Proteomes" id="UP001634394"/>
    </source>
</evidence>
<organism evidence="8 9">
    <name type="scientific">Sinanodonta woodiana</name>
    <name type="common">Chinese pond mussel</name>
    <name type="synonym">Anodonta woodiana</name>
    <dbReference type="NCBI Taxonomy" id="1069815"/>
    <lineage>
        <taxon>Eukaryota</taxon>
        <taxon>Metazoa</taxon>
        <taxon>Spiralia</taxon>
        <taxon>Lophotrochozoa</taxon>
        <taxon>Mollusca</taxon>
        <taxon>Bivalvia</taxon>
        <taxon>Autobranchia</taxon>
        <taxon>Heteroconchia</taxon>
        <taxon>Palaeoheterodonta</taxon>
        <taxon>Unionida</taxon>
        <taxon>Unionoidea</taxon>
        <taxon>Unionidae</taxon>
        <taxon>Unioninae</taxon>
        <taxon>Sinanodonta</taxon>
    </lineage>
</organism>
<evidence type="ECO:0000256" key="5">
    <source>
        <dbReference type="PROSITE-ProRule" id="PRU00221"/>
    </source>
</evidence>
<feature type="repeat" description="WD" evidence="5">
    <location>
        <begin position="98"/>
        <end position="139"/>
    </location>
</feature>
<dbReference type="PANTHER" id="PTHR19854">
    <property type="entry name" value="TRANSDUCIN BETA-LIKE 3"/>
    <property type="match status" value="1"/>
</dbReference>
<evidence type="ECO:0000256" key="4">
    <source>
        <dbReference type="ARBA" id="ARBA00023242"/>
    </source>
</evidence>
<gene>
    <name evidence="8" type="ORF">ACJMK2_033435</name>
</gene>
<dbReference type="Gene3D" id="2.130.10.10">
    <property type="entry name" value="YVTN repeat-like/Quinoprotein amine dehydrogenase"/>
    <property type="match status" value="4"/>
</dbReference>
<feature type="region of interest" description="Disordered" evidence="6">
    <location>
        <begin position="834"/>
        <end position="918"/>
    </location>
</feature>
<dbReference type="Pfam" id="PF08625">
    <property type="entry name" value="Utp13"/>
    <property type="match status" value="1"/>
</dbReference>
<evidence type="ECO:0000313" key="8">
    <source>
        <dbReference type="EMBL" id="KAL3875489.1"/>
    </source>
</evidence>
<evidence type="ECO:0000256" key="2">
    <source>
        <dbReference type="ARBA" id="ARBA00022574"/>
    </source>
</evidence>
<evidence type="ECO:0000256" key="3">
    <source>
        <dbReference type="ARBA" id="ARBA00022737"/>
    </source>
</evidence>
<feature type="domain" description="U3 small nucleolar RNA-associated protein 13 C-terminal" evidence="7">
    <location>
        <begin position="652"/>
        <end position="786"/>
    </location>
</feature>
<dbReference type="Proteomes" id="UP001634394">
    <property type="component" value="Unassembled WGS sequence"/>
</dbReference>
<proteinExistence type="predicted"/>
<dbReference type="PANTHER" id="PTHR19854:SF15">
    <property type="entry name" value="TRANSDUCIN BETA-LIKE PROTEIN 3"/>
    <property type="match status" value="1"/>
</dbReference>
<evidence type="ECO:0000259" key="7">
    <source>
        <dbReference type="Pfam" id="PF08625"/>
    </source>
</evidence>
<reference evidence="8 9" key="1">
    <citation type="submission" date="2024-11" db="EMBL/GenBank/DDBJ databases">
        <title>Chromosome-level genome assembly of the freshwater bivalve Anodonta woodiana.</title>
        <authorList>
            <person name="Chen X."/>
        </authorList>
    </citation>
    <scope>NUCLEOTIDE SEQUENCE [LARGE SCALE GENOMIC DNA]</scope>
    <source>
        <strain evidence="8">MN2024</strain>
        <tissue evidence="8">Gills</tissue>
    </source>
</reference>
<dbReference type="GO" id="GO:0005730">
    <property type="term" value="C:nucleolus"/>
    <property type="evidence" value="ECO:0007669"/>
    <property type="project" value="UniProtKB-SubCell"/>
</dbReference>
<evidence type="ECO:0000256" key="1">
    <source>
        <dbReference type="ARBA" id="ARBA00004604"/>
    </source>
</evidence>
<comment type="caution">
    <text evidence="8">The sequence shown here is derived from an EMBL/GenBank/DDBJ whole genome shotgun (WGS) entry which is preliminary data.</text>
</comment>
<dbReference type="InterPro" id="IPR020472">
    <property type="entry name" value="WD40_PAC1"/>
</dbReference>
<comment type="subcellular location">
    <subcellularLocation>
        <location evidence="1">Nucleus</location>
        <location evidence="1">Nucleolus</location>
    </subcellularLocation>
</comment>
<dbReference type="SUPFAM" id="SSF50978">
    <property type="entry name" value="WD40 repeat-like"/>
    <property type="match status" value="2"/>
</dbReference>
<sequence length="918" mass="102567">MAQLKSNFAILNKFEAFYTGGTIQISNDGVYMFCGCGNKVQVLVVQTGKLDASIGQEEDEEITKFLLTPDNQYLITATQHLLLRQWNWREKILIRTWKAIHVAPVVSMAFDSTSTLLATGSADSTIKIWDIDKQYCTHNLKGHHGIISVVTFHHAVNQELQLFSAGEDYKVRVWNLQSSQCIAVVEAHYSLVTSLLFSEDGSTVFSSGRDGIVAVWEASSLTVKRTIPVFENVESLVLLPEGCDFPDLNVSKDDVHFITAGSKGVLRVWNSKTSRCVYGQDELVAAAVPEQKSGDQEQNIIQSFYSKSLNAIIMVTFDHNVSLFDVHSLSLKKQFSGYNDEILDSQFCGKSDSHVAVATNSPKLKVFCLDTWDCTILSGHTDIIMSISVFNNGRHFVTGSKDNTIRLWQFNEENNSISCIAVGQGHTHAVLSVSFSKVKPSFVVSGSQDCTLKLWDVSFDADPAGMLHARYTEKAHDKDINSVAVSPNDKFVATGSQDKTTKLWTAKGLSLVGVMRGHKRGIWCVQFSPVDQCLATSSGDGTIKIWALADFSCVKTFEGHDCSVLRVSFLSRGMQLLSCGSDGLIKLWTIKTNECVKTLDHHEDKIWALTVNKTEEQFLSAGADSSIAVWEDVSQKELDESLKKHEEFILQEQELSNLIQQKKYLKALSLAITLEQPFRVLTIIKEVLAEIDGRDKLVTTLGKLRQDQIDAVLRFAAQWNTNSKNCHEAQFVLSTVLRTYPSAELMKFPNIRSTLEAFIPYTERHLQRMGHLLQQSMFLEFTWQCMKSVSGSSVINNETQGESSEWIIDKKQEWTIDKNRSIVNSLEETTTIDRITAGQESEGEPAGSLSSQVVRKKKEKSELTTTGKDDGKDLSSDKKDTPKKKRKFKDQVSTKQIKGSINQSKKSRTNKENLKSQS</sequence>
<dbReference type="InterPro" id="IPR019775">
    <property type="entry name" value="WD40_repeat_CS"/>
</dbReference>
<dbReference type="SMART" id="SM00320">
    <property type="entry name" value="WD40"/>
    <property type="match status" value="12"/>
</dbReference>
<dbReference type="PROSITE" id="PS50082">
    <property type="entry name" value="WD_REPEATS_2"/>
    <property type="match status" value="9"/>
</dbReference>
<dbReference type="Pfam" id="PF00400">
    <property type="entry name" value="WD40"/>
    <property type="match status" value="9"/>
</dbReference>
<accession>A0ABD3WNC7</accession>
<dbReference type="InterPro" id="IPR001680">
    <property type="entry name" value="WD40_rpt"/>
</dbReference>
<keyword evidence="2 5" id="KW-0853">WD repeat</keyword>